<comment type="caution">
    <text evidence="1">The sequence shown here is derived from an EMBL/GenBank/DDBJ whole genome shotgun (WGS) entry which is preliminary data.</text>
</comment>
<name>A0ABD1N2C6_9FABA</name>
<sequence length="55" mass="6598">MLWSCFPDPTQKLLQSLPACFLLAHRFLKLLSLPCGVVRIDERKEEFYLFLFFYI</sequence>
<keyword evidence="2" id="KW-1185">Reference proteome</keyword>
<dbReference type="EMBL" id="JBGMDY010000003">
    <property type="protein sequence ID" value="KAL2342232.1"/>
    <property type="molecule type" value="Genomic_DNA"/>
</dbReference>
<evidence type="ECO:0000313" key="1">
    <source>
        <dbReference type="EMBL" id="KAL2342232.1"/>
    </source>
</evidence>
<protein>
    <submittedName>
        <fullName evidence="1">Uncharacterized protein</fullName>
    </submittedName>
</protein>
<reference evidence="1 2" key="1">
    <citation type="submission" date="2024-08" db="EMBL/GenBank/DDBJ databases">
        <title>Insights into the chromosomal genome structure of Flemingia macrophylla.</title>
        <authorList>
            <person name="Ding Y."/>
            <person name="Zhao Y."/>
            <person name="Bi W."/>
            <person name="Wu M."/>
            <person name="Zhao G."/>
            <person name="Gong Y."/>
            <person name="Li W."/>
            <person name="Zhang P."/>
        </authorList>
    </citation>
    <scope>NUCLEOTIDE SEQUENCE [LARGE SCALE GENOMIC DNA]</scope>
    <source>
        <strain evidence="1">DYQJB</strain>
        <tissue evidence="1">Leaf</tissue>
    </source>
</reference>
<evidence type="ECO:0000313" key="2">
    <source>
        <dbReference type="Proteomes" id="UP001603857"/>
    </source>
</evidence>
<organism evidence="1 2">
    <name type="scientific">Flemingia macrophylla</name>
    <dbReference type="NCBI Taxonomy" id="520843"/>
    <lineage>
        <taxon>Eukaryota</taxon>
        <taxon>Viridiplantae</taxon>
        <taxon>Streptophyta</taxon>
        <taxon>Embryophyta</taxon>
        <taxon>Tracheophyta</taxon>
        <taxon>Spermatophyta</taxon>
        <taxon>Magnoliopsida</taxon>
        <taxon>eudicotyledons</taxon>
        <taxon>Gunneridae</taxon>
        <taxon>Pentapetalae</taxon>
        <taxon>rosids</taxon>
        <taxon>fabids</taxon>
        <taxon>Fabales</taxon>
        <taxon>Fabaceae</taxon>
        <taxon>Papilionoideae</taxon>
        <taxon>50 kb inversion clade</taxon>
        <taxon>NPAAA clade</taxon>
        <taxon>indigoferoid/millettioid clade</taxon>
        <taxon>Phaseoleae</taxon>
        <taxon>Flemingia</taxon>
    </lineage>
</organism>
<proteinExistence type="predicted"/>
<dbReference type="Proteomes" id="UP001603857">
    <property type="component" value="Unassembled WGS sequence"/>
</dbReference>
<gene>
    <name evidence="1" type="ORF">Fmac_010172</name>
</gene>
<accession>A0ABD1N2C6</accession>
<dbReference type="AlphaFoldDB" id="A0ABD1N2C6"/>